<dbReference type="Proteomes" id="UP000076858">
    <property type="component" value="Unassembled WGS sequence"/>
</dbReference>
<feature type="transmembrane region" description="Helical" evidence="1">
    <location>
        <begin position="12"/>
        <end position="30"/>
    </location>
</feature>
<keyword evidence="1" id="KW-0472">Membrane</keyword>
<dbReference type="EMBL" id="LRGB01000024">
    <property type="protein sequence ID" value="KZS21566.1"/>
    <property type="molecule type" value="Genomic_DNA"/>
</dbReference>
<keyword evidence="1" id="KW-0812">Transmembrane</keyword>
<proteinExistence type="predicted"/>
<sequence>MDPLPNWKCYFIFLSCYSIISVGHVMKFFIGFKTNLVTKNNFKKKQKWMSIWKCGEILLLRHNAPLRTNLRRNISHKS</sequence>
<dbReference type="AlphaFoldDB" id="A0A162SRJ8"/>
<protein>
    <submittedName>
        <fullName evidence="2">Uncharacterized protein</fullName>
    </submittedName>
</protein>
<reference evidence="2 3" key="1">
    <citation type="submission" date="2016-03" db="EMBL/GenBank/DDBJ databases">
        <title>EvidentialGene: Evidence-directed Construction of Genes on Genomes.</title>
        <authorList>
            <person name="Gilbert D.G."/>
            <person name="Choi J.-H."/>
            <person name="Mockaitis K."/>
            <person name="Colbourne J."/>
            <person name="Pfrender M."/>
        </authorList>
    </citation>
    <scope>NUCLEOTIDE SEQUENCE [LARGE SCALE GENOMIC DNA]</scope>
    <source>
        <strain evidence="2 3">Xinb3</strain>
        <tissue evidence="2">Complete organism</tissue>
    </source>
</reference>
<gene>
    <name evidence="2" type="ORF">APZ42_011532</name>
</gene>
<keyword evidence="3" id="KW-1185">Reference proteome</keyword>
<evidence type="ECO:0000313" key="2">
    <source>
        <dbReference type="EMBL" id="KZS21566.1"/>
    </source>
</evidence>
<name>A0A162SRJ8_9CRUS</name>
<comment type="caution">
    <text evidence="2">The sequence shown here is derived from an EMBL/GenBank/DDBJ whole genome shotgun (WGS) entry which is preliminary data.</text>
</comment>
<evidence type="ECO:0000313" key="3">
    <source>
        <dbReference type="Proteomes" id="UP000076858"/>
    </source>
</evidence>
<organism evidence="2 3">
    <name type="scientific">Daphnia magna</name>
    <dbReference type="NCBI Taxonomy" id="35525"/>
    <lineage>
        <taxon>Eukaryota</taxon>
        <taxon>Metazoa</taxon>
        <taxon>Ecdysozoa</taxon>
        <taxon>Arthropoda</taxon>
        <taxon>Crustacea</taxon>
        <taxon>Branchiopoda</taxon>
        <taxon>Diplostraca</taxon>
        <taxon>Cladocera</taxon>
        <taxon>Anomopoda</taxon>
        <taxon>Daphniidae</taxon>
        <taxon>Daphnia</taxon>
    </lineage>
</organism>
<accession>A0A162SRJ8</accession>
<evidence type="ECO:0000256" key="1">
    <source>
        <dbReference type="SAM" id="Phobius"/>
    </source>
</evidence>
<keyword evidence="1" id="KW-1133">Transmembrane helix</keyword>